<dbReference type="PANTHER" id="PTHR37844:SF2">
    <property type="entry name" value="SER_THR PROTEIN PHOSPHATASE SUPERFAMILY (AFU_ORTHOLOGUE AFUA_1G14840)"/>
    <property type="match status" value="1"/>
</dbReference>
<evidence type="ECO:0000313" key="3">
    <source>
        <dbReference type="Proteomes" id="UP000502831"/>
    </source>
</evidence>
<feature type="domain" description="Calcineurin-like phosphoesterase" evidence="1">
    <location>
        <begin position="4"/>
        <end position="254"/>
    </location>
</feature>
<evidence type="ECO:0000313" key="2">
    <source>
        <dbReference type="EMBL" id="QNA70471.1"/>
    </source>
</evidence>
<name>A0AA92JAU4_9BACT</name>
<dbReference type="RefSeq" id="WP_191342111.1">
    <property type="nucleotide sequence ID" value="NZ_CP059996.1"/>
</dbReference>
<dbReference type="InterPro" id="IPR004843">
    <property type="entry name" value="Calcineurin-like_PHP"/>
</dbReference>
<sequence>MALIDILSDTHFDNWFGYPHQGNKNKLSPPKDAIVGFWRKLKPQGDYLILAGDIGHSIEQNINILKILKELYYKEIILTMGNHDYYVADSEYKSLFENGIEKATEAKMRYQDAGMIVLDGTIEEIEGIKFGGAMGWYHSAYVHKNQKLLREMQSAHYFPSLEAFLQELWGDCINDKRYTKLDVFDELFEEEYAKLKTVHQVCDVMVTHYSPSIAFEHQNMSYARNPSTSFFCFDGEDLVKNMSGKLWIYGHTHESKSTSWHNKEIITNALGYSHEWSNPCQIVTKEIIINENLKIDERKD</sequence>
<dbReference type="Pfam" id="PF00149">
    <property type="entry name" value="Metallophos"/>
    <property type="match status" value="1"/>
</dbReference>
<dbReference type="AlphaFoldDB" id="A0AA92JAU4"/>
<reference evidence="2 3" key="1">
    <citation type="submission" date="2020-08" db="EMBL/GenBank/DDBJ databases">
        <title>Genome of Dechlorinating Sulfurospirillum strain ACSDCE.</title>
        <authorList>
            <person name="Yang Y."/>
            <person name="Huo L."/>
            <person name="Yan J."/>
        </authorList>
    </citation>
    <scope>NUCLEOTIDE SEQUENCE [LARGE SCALE GENOMIC DNA]</scope>
    <source>
        <strain evidence="2 3">ACSDCE</strain>
        <plasmid evidence="2 3">pSDCE1</plasmid>
    </source>
</reference>
<dbReference type="Proteomes" id="UP000502831">
    <property type="component" value="Plasmid pSDCE1"/>
</dbReference>
<dbReference type="EMBL" id="CP059996">
    <property type="protein sequence ID" value="QNA70471.1"/>
    <property type="molecule type" value="Genomic_DNA"/>
</dbReference>
<geneLocation type="plasmid" evidence="2 3">
    <name>pSDCE1</name>
</geneLocation>
<protein>
    <submittedName>
        <fullName evidence="2">Metallophosphoesterase</fullName>
    </submittedName>
</protein>
<dbReference type="SUPFAM" id="SSF56300">
    <property type="entry name" value="Metallo-dependent phosphatases"/>
    <property type="match status" value="1"/>
</dbReference>
<organism evidence="2 3">
    <name type="scientific">Sulfurospirillum diekertiae</name>
    <dbReference type="NCBI Taxonomy" id="1854492"/>
    <lineage>
        <taxon>Bacteria</taxon>
        <taxon>Pseudomonadati</taxon>
        <taxon>Campylobacterota</taxon>
        <taxon>Epsilonproteobacteria</taxon>
        <taxon>Campylobacterales</taxon>
        <taxon>Sulfurospirillaceae</taxon>
        <taxon>Sulfurospirillum</taxon>
    </lineage>
</organism>
<dbReference type="Gene3D" id="3.60.21.10">
    <property type="match status" value="1"/>
</dbReference>
<gene>
    <name evidence="2" type="ORF">FA584_14295</name>
</gene>
<keyword evidence="2" id="KW-0614">Plasmid</keyword>
<accession>A0AA92JAU4</accession>
<dbReference type="PANTHER" id="PTHR37844">
    <property type="entry name" value="SER/THR PROTEIN PHOSPHATASE SUPERFAMILY (AFU_ORTHOLOGUE AFUA_1G14840)"/>
    <property type="match status" value="1"/>
</dbReference>
<dbReference type="GO" id="GO:0016787">
    <property type="term" value="F:hydrolase activity"/>
    <property type="evidence" value="ECO:0007669"/>
    <property type="project" value="InterPro"/>
</dbReference>
<proteinExistence type="predicted"/>
<evidence type="ECO:0000259" key="1">
    <source>
        <dbReference type="Pfam" id="PF00149"/>
    </source>
</evidence>
<dbReference type="InterPro" id="IPR029052">
    <property type="entry name" value="Metallo-depent_PP-like"/>
</dbReference>